<dbReference type="SUPFAM" id="SSF50447">
    <property type="entry name" value="Translation proteins"/>
    <property type="match status" value="1"/>
</dbReference>
<evidence type="ECO:0000256" key="5">
    <source>
        <dbReference type="ARBA" id="ARBA00022917"/>
    </source>
</evidence>
<comment type="subcellular location">
    <subcellularLocation>
        <location evidence="1 7">Cytoplasm</location>
    </subcellularLocation>
</comment>
<feature type="binding site" evidence="7">
    <location>
        <begin position="99"/>
        <end position="103"/>
    </location>
    <ligand>
        <name>GTP</name>
        <dbReference type="ChEBI" id="CHEBI:37565"/>
    </ligand>
</feature>
<dbReference type="InterPro" id="IPR009000">
    <property type="entry name" value="Transl_B-barrel_sf"/>
</dbReference>
<proteinExistence type="inferred from homology"/>
<dbReference type="Gene3D" id="3.40.50.300">
    <property type="entry name" value="P-loop containing nucleotide triphosphate hydrolases"/>
    <property type="match status" value="1"/>
</dbReference>
<dbReference type="GO" id="GO:0005829">
    <property type="term" value="C:cytosol"/>
    <property type="evidence" value="ECO:0007669"/>
    <property type="project" value="TreeGrafter"/>
</dbReference>
<dbReference type="InterPro" id="IPR032090">
    <property type="entry name" value="RF3_C"/>
</dbReference>
<comment type="function">
    <text evidence="7">Increases the formation of ribosomal termination complexes and stimulates activities of RF-1 and RF-2. It binds guanine nucleotides and has strong preference for UGA stop codons. It may interact directly with the ribosome. The stimulation of RF-1 and RF-2 is significantly reduced by GTP and GDP, but not by GMP.</text>
</comment>
<keyword evidence="5 7" id="KW-0648">Protein biosynthesis</keyword>
<dbReference type="Proteomes" id="UP000092582">
    <property type="component" value="Chromosome 1"/>
</dbReference>
<dbReference type="InterPro" id="IPR004548">
    <property type="entry name" value="PrfC"/>
</dbReference>
<name>A0A1B1BP87_9MICO</name>
<dbReference type="PROSITE" id="PS51722">
    <property type="entry name" value="G_TR_2"/>
    <property type="match status" value="1"/>
</dbReference>
<evidence type="ECO:0000259" key="9">
    <source>
        <dbReference type="PROSITE" id="PS51722"/>
    </source>
</evidence>
<keyword evidence="3 7" id="KW-0963">Cytoplasm</keyword>
<comment type="caution">
    <text evidence="7">Lacks conserved residue(s) required for the propagation of feature annotation.</text>
</comment>
<dbReference type="EMBL" id="CP016282">
    <property type="protein sequence ID" value="ANP74348.1"/>
    <property type="molecule type" value="Genomic_DNA"/>
</dbReference>
<reference evidence="10 11" key="1">
    <citation type="submission" date="2016-06" db="EMBL/GenBank/DDBJ databases">
        <title>Genome sequencing of Cryobacterium arcticum PAMC 27867.</title>
        <authorList>
            <person name="Lee J."/>
            <person name="Kim O.-S."/>
        </authorList>
    </citation>
    <scope>NUCLEOTIDE SEQUENCE [LARGE SCALE GENOMIC DNA]</scope>
    <source>
        <strain evidence="10 11">PAMC 27867</strain>
    </source>
</reference>
<evidence type="ECO:0000313" key="11">
    <source>
        <dbReference type="Proteomes" id="UP000092582"/>
    </source>
</evidence>
<evidence type="ECO:0000256" key="3">
    <source>
        <dbReference type="ARBA" id="ARBA00022490"/>
    </source>
</evidence>
<dbReference type="Pfam" id="PF16658">
    <property type="entry name" value="RF3_C"/>
    <property type="match status" value="1"/>
</dbReference>
<keyword evidence="6 7" id="KW-0342">GTP-binding</keyword>
<dbReference type="NCBIfam" id="NF001964">
    <property type="entry name" value="PRK00741.1"/>
    <property type="match status" value="1"/>
</dbReference>
<dbReference type="PROSITE" id="PS00301">
    <property type="entry name" value="G_TR_1"/>
    <property type="match status" value="1"/>
</dbReference>
<dbReference type="InterPro" id="IPR035647">
    <property type="entry name" value="EFG_III/V"/>
</dbReference>
<dbReference type="NCBIfam" id="TIGR00231">
    <property type="entry name" value="small_GTP"/>
    <property type="match status" value="1"/>
</dbReference>
<dbReference type="PANTHER" id="PTHR43556:SF2">
    <property type="entry name" value="PEPTIDE CHAIN RELEASE FACTOR RF3"/>
    <property type="match status" value="1"/>
</dbReference>
<dbReference type="GO" id="GO:0016149">
    <property type="term" value="F:translation release factor activity, codon specific"/>
    <property type="evidence" value="ECO:0007669"/>
    <property type="project" value="UniProtKB-UniRule"/>
</dbReference>
<dbReference type="Gene3D" id="3.30.70.3280">
    <property type="entry name" value="Peptide chain release factor 3, domain III"/>
    <property type="match status" value="1"/>
</dbReference>
<dbReference type="PATRIC" id="fig|670052.7.peg.3520"/>
<keyword evidence="11" id="KW-1185">Reference proteome</keyword>
<evidence type="ECO:0000256" key="7">
    <source>
        <dbReference type="HAMAP-Rule" id="MF_00072"/>
    </source>
</evidence>
<dbReference type="AlphaFoldDB" id="A0A1B1BP87"/>
<dbReference type="InterPro" id="IPR005225">
    <property type="entry name" value="Small_GTP-bd"/>
</dbReference>
<dbReference type="NCBIfam" id="TIGR00503">
    <property type="entry name" value="prfC"/>
    <property type="match status" value="1"/>
</dbReference>
<dbReference type="InterPro" id="IPR053905">
    <property type="entry name" value="EF-G-like_DII"/>
</dbReference>
<dbReference type="InterPro" id="IPR038467">
    <property type="entry name" value="RF3_dom_3_sf"/>
</dbReference>
<dbReference type="KEGG" id="cart:PA27867_3421"/>
<protein>
    <recommendedName>
        <fullName evidence="7 8">Peptide chain release factor 3</fullName>
        <shortName evidence="7">RF-3</shortName>
    </recommendedName>
</protein>
<evidence type="ECO:0000256" key="2">
    <source>
        <dbReference type="ARBA" id="ARBA00009978"/>
    </source>
</evidence>
<dbReference type="STRING" id="670052.PA27867_3421"/>
<dbReference type="Pfam" id="PF00009">
    <property type="entry name" value="GTP_EFTU"/>
    <property type="match status" value="1"/>
</dbReference>
<evidence type="ECO:0000256" key="4">
    <source>
        <dbReference type="ARBA" id="ARBA00022741"/>
    </source>
</evidence>
<dbReference type="FunFam" id="3.40.50.300:FF:000542">
    <property type="entry name" value="Peptide chain release factor 3"/>
    <property type="match status" value="1"/>
</dbReference>
<evidence type="ECO:0000256" key="1">
    <source>
        <dbReference type="ARBA" id="ARBA00004496"/>
    </source>
</evidence>
<keyword evidence="4 7" id="KW-0547">Nucleotide-binding</keyword>
<dbReference type="InterPro" id="IPR027417">
    <property type="entry name" value="P-loop_NTPase"/>
</dbReference>
<dbReference type="SUPFAM" id="SSF54980">
    <property type="entry name" value="EF-G C-terminal domain-like"/>
    <property type="match status" value="1"/>
</dbReference>
<dbReference type="Pfam" id="PF22042">
    <property type="entry name" value="EF-G_D2"/>
    <property type="match status" value="1"/>
</dbReference>
<evidence type="ECO:0000256" key="8">
    <source>
        <dbReference type="NCBIfam" id="TIGR00503"/>
    </source>
</evidence>
<dbReference type="PANTHER" id="PTHR43556">
    <property type="entry name" value="PEPTIDE CHAIN RELEASE FACTOR RF3"/>
    <property type="match status" value="1"/>
</dbReference>
<dbReference type="GO" id="GO:0005525">
    <property type="term" value="F:GTP binding"/>
    <property type="evidence" value="ECO:0007669"/>
    <property type="project" value="UniProtKB-UniRule"/>
</dbReference>
<evidence type="ECO:0000256" key="6">
    <source>
        <dbReference type="ARBA" id="ARBA00023134"/>
    </source>
</evidence>
<organism evidence="10 11">
    <name type="scientific">Cryobacterium arcticum</name>
    <dbReference type="NCBI Taxonomy" id="670052"/>
    <lineage>
        <taxon>Bacteria</taxon>
        <taxon>Bacillati</taxon>
        <taxon>Actinomycetota</taxon>
        <taxon>Actinomycetes</taxon>
        <taxon>Micrococcales</taxon>
        <taxon>Microbacteriaceae</taxon>
        <taxon>Cryobacterium</taxon>
    </lineage>
</organism>
<gene>
    <name evidence="7" type="primary">prfC</name>
    <name evidence="10" type="ORF">PA27867_3421</name>
</gene>
<dbReference type="GO" id="GO:0016150">
    <property type="term" value="F:translation release factor activity, codon nonspecific"/>
    <property type="evidence" value="ECO:0007669"/>
    <property type="project" value="TreeGrafter"/>
</dbReference>
<dbReference type="Gene3D" id="2.40.30.10">
    <property type="entry name" value="Translation factors"/>
    <property type="match status" value="1"/>
</dbReference>
<evidence type="ECO:0000313" key="10">
    <source>
        <dbReference type="EMBL" id="ANP74348.1"/>
    </source>
</evidence>
<dbReference type="InterPro" id="IPR000795">
    <property type="entry name" value="T_Tr_GTP-bd_dom"/>
</dbReference>
<dbReference type="SUPFAM" id="SSF52540">
    <property type="entry name" value="P-loop containing nucleoside triphosphate hydrolases"/>
    <property type="match status" value="1"/>
</dbReference>
<dbReference type="GO" id="GO:0006449">
    <property type="term" value="P:regulation of translational termination"/>
    <property type="evidence" value="ECO:0007669"/>
    <property type="project" value="UniProtKB-UniRule"/>
</dbReference>
<accession>A0A1B1BP87</accession>
<sequence length="545" mass="59432">MADTTMTPGTEVSPKEVEAQAVRRRTFAVISHPDAGKSTLTEALLLHARAITTAGATHGKAGRRGTVSDWMTMEQERGISITSAAIQFEYRDSVINLVDTPGHADFSEDTFRVLSAVDAAVMLVDASKGLEVQTMKLFEVCKQRGLPVITVINKWDRPGSAALDLMDEIRTRTGLIPTPLTWPVGIAGDFRGVIERESSDFIRFNRTAGGATRADSERTTAAEAAIEEGDAWVAAAEESELLAEEGQNHDEESFLGGVTTPVLFSAAVLNFGVQHILDTLVDFAPPAEARLDADGGHRPVTSPFSGFVFKVQSGMNSSHRDYVAFVRVCSGQFRRGMVVTHSATGRPFATKYAQQLFGKDREVAEEAWPGDIVGLVNASALRVGDSIHEGSPAVTFPPLPMFAPAHFRAVRPADTSKHKQFRRGIDQLDHEGVIQVMRSDLRGDQAPVLGAVGPMQFEVVEERMSHDFGAAIRSDVLPYQLARRTDKESALILGHDRQVEVLRRSDGTLLALFSTPWRLRNTVRDHPELLLEDLAGGGPIDEVRY</sequence>
<feature type="domain" description="Tr-type G" evidence="9">
    <location>
        <begin position="22"/>
        <end position="288"/>
    </location>
</feature>
<dbReference type="GO" id="GO:0003924">
    <property type="term" value="F:GTPase activity"/>
    <property type="evidence" value="ECO:0007669"/>
    <property type="project" value="InterPro"/>
</dbReference>
<dbReference type="PRINTS" id="PR00315">
    <property type="entry name" value="ELONGATNFCT"/>
</dbReference>
<dbReference type="InterPro" id="IPR031157">
    <property type="entry name" value="G_TR_CS"/>
</dbReference>
<comment type="similarity">
    <text evidence="2 7">Belongs to the TRAFAC class translation factor GTPase superfamily. Classic translation factor GTPase family. PrfC subfamily.</text>
</comment>
<dbReference type="HAMAP" id="MF_00072">
    <property type="entry name" value="Rel_fac_3"/>
    <property type="match status" value="1"/>
</dbReference>